<evidence type="ECO:0000256" key="11">
    <source>
        <dbReference type="ARBA" id="ARBA00023002"/>
    </source>
</evidence>
<feature type="domain" description="Thioredoxin" evidence="19">
    <location>
        <begin position="451"/>
        <end position="599"/>
    </location>
</feature>
<comment type="catalytic activity">
    <reaction evidence="17 18">
        <text>[protein]-dithiol + NADP(+) = [protein]-disulfide + NADPH + H(+)</text>
        <dbReference type="Rhea" id="RHEA:18753"/>
        <dbReference type="Rhea" id="RHEA-COMP:10593"/>
        <dbReference type="Rhea" id="RHEA-COMP:10594"/>
        <dbReference type="ChEBI" id="CHEBI:15378"/>
        <dbReference type="ChEBI" id="CHEBI:29950"/>
        <dbReference type="ChEBI" id="CHEBI:50058"/>
        <dbReference type="ChEBI" id="CHEBI:57783"/>
        <dbReference type="ChEBI" id="CHEBI:58349"/>
        <dbReference type="EC" id="1.8.1.8"/>
    </reaction>
</comment>
<dbReference type="InterPro" id="IPR003834">
    <property type="entry name" value="Cyt_c_assmbl_TM_dom"/>
</dbReference>
<feature type="transmembrane region" description="Helical" evidence="18">
    <location>
        <begin position="231"/>
        <end position="251"/>
    </location>
</feature>
<keyword evidence="14 18" id="KW-1015">Disulfide bond</keyword>
<comment type="subcellular location">
    <subcellularLocation>
        <location evidence="1 18">Cell inner membrane</location>
        <topology evidence="1 18">Multi-pass membrane protein</topology>
    </subcellularLocation>
</comment>
<dbReference type="PROSITE" id="PS51352">
    <property type="entry name" value="THIOREDOXIN_2"/>
    <property type="match status" value="1"/>
</dbReference>
<dbReference type="Proteomes" id="UP000275281">
    <property type="component" value="Unassembled WGS sequence"/>
</dbReference>
<evidence type="ECO:0000256" key="2">
    <source>
        <dbReference type="ARBA" id="ARBA00007241"/>
    </source>
</evidence>
<dbReference type="GO" id="GO:0017004">
    <property type="term" value="P:cytochrome complex assembly"/>
    <property type="evidence" value="ECO:0007669"/>
    <property type="project" value="UniProtKB-UniRule"/>
</dbReference>
<dbReference type="Pfam" id="PF13899">
    <property type="entry name" value="Thioredoxin_7"/>
    <property type="match status" value="1"/>
</dbReference>
<keyword evidence="13 18" id="KW-0472">Membrane</keyword>
<dbReference type="SUPFAM" id="SSF52833">
    <property type="entry name" value="Thioredoxin-like"/>
    <property type="match status" value="1"/>
</dbReference>
<protein>
    <recommendedName>
        <fullName evidence="18">Thiol:disulfide interchange protein DsbD</fullName>
        <ecNumber evidence="18">1.8.1.8</ecNumber>
    </recommendedName>
    <alternativeName>
        <fullName evidence="18">Protein-disulfide reductase</fullName>
        <shortName evidence="18">Disulfide reductase</shortName>
    </alternativeName>
</protein>
<feature type="disulfide bond" description="Redox-active" evidence="18">
    <location>
        <begin position="514"/>
        <end position="517"/>
    </location>
</feature>
<dbReference type="Pfam" id="PF11412">
    <property type="entry name" value="DsbD_N"/>
    <property type="match status" value="1"/>
</dbReference>
<keyword evidence="3 18" id="KW-0813">Transport</keyword>
<dbReference type="Pfam" id="PF02683">
    <property type="entry name" value="DsbD_TM"/>
    <property type="match status" value="1"/>
</dbReference>
<evidence type="ECO:0000256" key="1">
    <source>
        <dbReference type="ARBA" id="ARBA00004429"/>
    </source>
</evidence>
<evidence type="ECO:0000256" key="16">
    <source>
        <dbReference type="ARBA" id="ARBA00047388"/>
    </source>
</evidence>
<evidence type="ECO:0000256" key="12">
    <source>
        <dbReference type="ARBA" id="ARBA00023027"/>
    </source>
</evidence>
<dbReference type="InterPro" id="IPR022910">
    <property type="entry name" value="Thiol_diS_interchange_DbsD"/>
</dbReference>
<evidence type="ECO:0000256" key="5">
    <source>
        <dbReference type="ARBA" id="ARBA00022519"/>
    </source>
</evidence>
<evidence type="ECO:0000313" key="20">
    <source>
        <dbReference type="EMBL" id="RPJ66582.1"/>
    </source>
</evidence>
<feature type="transmembrane region" description="Helical" evidence="18">
    <location>
        <begin position="377"/>
        <end position="397"/>
    </location>
</feature>
<keyword evidence="7 18" id="KW-0732">Signal</keyword>
<dbReference type="PROSITE" id="PS00194">
    <property type="entry name" value="THIOREDOXIN_1"/>
    <property type="match status" value="1"/>
</dbReference>
<dbReference type="PANTHER" id="PTHR32234">
    <property type="entry name" value="THIOL:DISULFIDE INTERCHANGE PROTEIN DSBD"/>
    <property type="match status" value="1"/>
</dbReference>
<evidence type="ECO:0000256" key="14">
    <source>
        <dbReference type="ARBA" id="ARBA00023157"/>
    </source>
</evidence>
<dbReference type="RefSeq" id="WP_124027940.1">
    <property type="nucleotide sequence ID" value="NZ_JBHRSN010000006.1"/>
</dbReference>
<keyword evidence="5 18" id="KW-0997">Cell inner membrane</keyword>
<dbReference type="OrthoDB" id="9811036at2"/>
<keyword evidence="10 18" id="KW-1133">Transmembrane helix</keyword>
<name>A0A3N5XZM9_9ALTE</name>
<feature type="transmembrane region" description="Helical" evidence="18">
    <location>
        <begin position="343"/>
        <end position="365"/>
    </location>
</feature>
<sequence length="600" mass="65702" precursor="true">MVKQSVFSLFVLLLLGSLSVFSYAQIGSNSLSDPFSEEPQFLQVDEAFKFDFEQKGDQLTVKFDIADGYYLYKKQFRVTVKGATLGEPVYPDTFVQIEDEFFGISDVFYQGVQITYPITESKKDATVAFRFQGCADAGLCYPPTIKQIYLNEVSTGDSTESASSGARSQQFDLADKLAGEESLWIALAAFLGLGILLGFTPCVFPMYPILSGIVIGQGKEVKTSKAFTLSFVYVQGMAITYSLLGLVVASAGVQFQAALQNPILLSVFIIVFVLLALAMFGAYELQLPSSWQERLNNLSNNQKRGNMVGVFVMGILSGLIASPCTTAPLTAILLYIAQSGDMVLGFFALYVLSIGMGIPLIIFGITGGKLLPKAGNWMNVVKATFGFMMLAVAIFFIERMWISEYSLLLYAGLGLGMFTYYFVMNANSATTFWKGVRTLLIFLGLFSSAMLAYRVIFPPQVVAVAASGDSAATLNKKGHPEFIIVKNLADLKEKVAAANAQGQSVMVDLYADWCVACKEFEKYTFPDPAVLAALSNTAWMQIDLTHNTPEGLAFQEHFSIFGLPTILFFDEQGNELTQSRITGFMRAEPFAQHVEAALNQ</sequence>
<feature type="signal peptide" evidence="18">
    <location>
        <begin position="1"/>
        <end position="24"/>
    </location>
</feature>
<keyword evidence="6 18" id="KW-0812">Transmembrane</keyword>
<feature type="disulfide bond" description="Redox-active" evidence="18">
    <location>
        <begin position="202"/>
        <end position="324"/>
    </location>
</feature>
<dbReference type="Gene3D" id="3.40.30.10">
    <property type="entry name" value="Glutaredoxin"/>
    <property type="match status" value="1"/>
</dbReference>
<evidence type="ECO:0000256" key="6">
    <source>
        <dbReference type="ARBA" id="ARBA00022692"/>
    </source>
</evidence>
<proteinExistence type="inferred from homology"/>
<keyword evidence="4 18" id="KW-1003">Cell membrane</keyword>
<dbReference type="CDD" id="cd02953">
    <property type="entry name" value="DsbDgamma"/>
    <property type="match status" value="1"/>
</dbReference>
<comment type="caution">
    <text evidence="20">The sequence shown here is derived from an EMBL/GenBank/DDBJ whole genome shotgun (WGS) entry which is preliminary data.</text>
</comment>
<dbReference type="GO" id="GO:0005886">
    <property type="term" value="C:plasma membrane"/>
    <property type="evidence" value="ECO:0007669"/>
    <property type="project" value="UniProtKB-SubCell"/>
</dbReference>
<evidence type="ECO:0000256" key="13">
    <source>
        <dbReference type="ARBA" id="ARBA00023136"/>
    </source>
</evidence>
<evidence type="ECO:0000256" key="4">
    <source>
        <dbReference type="ARBA" id="ARBA00022475"/>
    </source>
</evidence>
<dbReference type="NCBIfam" id="NF001419">
    <property type="entry name" value="PRK00293.1"/>
    <property type="match status" value="1"/>
</dbReference>
<dbReference type="PANTHER" id="PTHR32234:SF0">
    <property type="entry name" value="THIOL:DISULFIDE INTERCHANGE PROTEIN DSBD"/>
    <property type="match status" value="1"/>
</dbReference>
<feature type="transmembrane region" description="Helical" evidence="18">
    <location>
        <begin position="183"/>
        <end position="210"/>
    </location>
</feature>
<feature type="chain" id="PRO_5018342879" description="Thiol:disulfide interchange protein DsbD" evidence="18">
    <location>
        <begin position="25"/>
        <end position="600"/>
    </location>
</feature>
<dbReference type="GO" id="GO:0009055">
    <property type="term" value="F:electron transfer activity"/>
    <property type="evidence" value="ECO:0007669"/>
    <property type="project" value="UniProtKB-UniRule"/>
</dbReference>
<dbReference type="AlphaFoldDB" id="A0A3N5XZM9"/>
<evidence type="ECO:0000256" key="18">
    <source>
        <dbReference type="HAMAP-Rule" id="MF_00399"/>
    </source>
</evidence>
<dbReference type="InterPro" id="IPR036249">
    <property type="entry name" value="Thioredoxin-like_sf"/>
</dbReference>
<dbReference type="InterPro" id="IPR035671">
    <property type="entry name" value="DsbD_gamma"/>
</dbReference>
<gene>
    <name evidence="18" type="primary">dsbD</name>
    <name evidence="20" type="ORF">DRW07_10890</name>
</gene>
<evidence type="ECO:0000256" key="8">
    <source>
        <dbReference type="ARBA" id="ARBA00022748"/>
    </source>
</evidence>
<feature type="transmembrane region" description="Helical" evidence="18">
    <location>
        <begin position="403"/>
        <end position="423"/>
    </location>
</feature>
<keyword evidence="9 18" id="KW-0249">Electron transport</keyword>
<dbReference type="HAMAP" id="MF_00399">
    <property type="entry name" value="DbsD"/>
    <property type="match status" value="1"/>
</dbReference>
<dbReference type="EMBL" id="RPOK01000003">
    <property type="protein sequence ID" value="RPJ66582.1"/>
    <property type="molecule type" value="Genomic_DNA"/>
</dbReference>
<evidence type="ECO:0000256" key="7">
    <source>
        <dbReference type="ARBA" id="ARBA00022729"/>
    </source>
</evidence>
<feature type="disulfide bond" description="Redox-active" evidence="18">
    <location>
        <begin position="134"/>
        <end position="140"/>
    </location>
</feature>
<accession>A0A3N5XZM9</accession>
<dbReference type="GO" id="GO:0045454">
    <property type="term" value="P:cell redox homeostasis"/>
    <property type="evidence" value="ECO:0007669"/>
    <property type="project" value="TreeGrafter"/>
</dbReference>
<evidence type="ECO:0000259" key="19">
    <source>
        <dbReference type="PROSITE" id="PS51352"/>
    </source>
</evidence>
<dbReference type="InterPro" id="IPR036929">
    <property type="entry name" value="DsbDN_sf"/>
</dbReference>
<dbReference type="InterPro" id="IPR017937">
    <property type="entry name" value="Thioredoxin_CS"/>
</dbReference>
<comment type="function">
    <text evidence="18">Required to facilitate the formation of correct disulfide bonds in some periplasmic proteins and for the assembly of the periplasmic c-type cytochromes. Acts by transferring electrons from cytoplasmic thioredoxin to the periplasm. This transfer involves a cascade of disulfide bond formation and reduction steps.</text>
</comment>
<feature type="transmembrane region" description="Helical" evidence="18">
    <location>
        <begin position="263"/>
        <end position="285"/>
    </location>
</feature>
<feature type="transmembrane region" description="Helical" evidence="18">
    <location>
        <begin position="306"/>
        <end position="337"/>
    </location>
</feature>
<keyword evidence="12 18" id="KW-0520">NAD</keyword>
<organism evidence="20 21">
    <name type="scientific">Alteromonas sediminis</name>
    <dbReference type="NCBI Taxonomy" id="2259342"/>
    <lineage>
        <taxon>Bacteria</taxon>
        <taxon>Pseudomonadati</taxon>
        <taxon>Pseudomonadota</taxon>
        <taxon>Gammaproteobacteria</taxon>
        <taxon>Alteromonadales</taxon>
        <taxon>Alteromonadaceae</taxon>
        <taxon>Alteromonas/Salinimonas group</taxon>
        <taxon>Alteromonas</taxon>
    </lineage>
</organism>
<keyword evidence="21" id="KW-1185">Reference proteome</keyword>
<evidence type="ECO:0000256" key="3">
    <source>
        <dbReference type="ARBA" id="ARBA00022448"/>
    </source>
</evidence>
<comment type="similarity">
    <text evidence="2 18">Belongs to the thioredoxin family. DsbD subfamily.</text>
</comment>
<evidence type="ECO:0000313" key="21">
    <source>
        <dbReference type="Proteomes" id="UP000275281"/>
    </source>
</evidence>
<dbReference type="SUPFAM" id="SSF74863">
    <property type="entry name" value="Thiol:disulfide interchange protein DsbD, N-terminal domain (DsbD-alpha)"/>
    <property type="match status" value="1"/>
</dbReference>
<keyword evidence="11 18" id="KW-0560">Oxidoreductase</keyword>
<dbReference type="InterPro" id="IPR013766">
    <property type="entry name" value="Thioredoxin_domain"/>
</dbReference>
<evidence type="ECO:0000256" key="9">
    <source>
        <dbReference type="ARBA" id="ARBA00022982"/>
    </source>
</evidence>
<dbReference type="EC" id="1.8.1.8" evidence="18"/>
<evidence type="ECO:0000256" key="15">
    <source>
        <dbReference type="ARBA" id="ARBA00023284"/>
    </source>
</evidence>
<evidence type="ECO:0000256" key="17">
    <source>
        <dbReference type="ARBA" id="ARBA00047804"/>
    </source>
</evidence>
<dbReference type="InterPro" id="IPR028250">
    <property type="entry name" value="DsbDN"/>
</dbReference>
<dbReference type="Gene3D" id="2.60.40.1250">
    <property type="entry name" value="Thiol:disulfide interchange protein DsbD, N-terminal domain"/>
    <property type="match status" value="1"/>
</dbReference>
<keyword evidence="15 18" id="KW-0676">Redox-active center</keyword>
<comment type="catalytic activity">
    <reaction evidence="16 18">
        <text>[protein]-dithiol + NAD(+) = [protein]-disulfide + NADH + H(+)</text>
        <dbReference type="Rhea" id="RHEA:18749"/>
        <dbReference type="Rhea" id="RHEA-COMP:10593"/>
        <dbReference type="Rhea" id="RHEA-COMP:10594"/>
        <dbReference type="ChEBI" id="CHEBI:15378"/>
        <dbReference type="ChEBI" id="CHEBI:29950"/>
        <dbReference type="ChEBI" id="CHEBI:50058"/>
        <dbReference type="ChEBI" id="CHEBI:57540"/>
        <dbReference type="ChEBI" id="CHEBI:57945"/>
        <dbReference type="EC" id="1.8.1.8"/>
    </reaction>
</comment>
<evidence type="ECO:0000256" key="10">
    <source>
        <dbReference type="ARBA" id="ARBA00022989"/>
    </source>
</evidence>
<reference evidence="20 21" key="1">
    <citation type="submission" date="2018-11" db="EMBL/GenBank/DDBJ databases">
        <authorList>
            <person name="Ye M.-Q."/>
            <person name="Du Z.-J."/>
        </authorList>
    </citation>
    <scope>NUCLEOTIDE SEQUENCE [LARGE SCALE GENOMIC DNA]</scope>
    <source>
        <strain evidence="20 21">U0105</strain>
    </source>
</reference>
<dbReference type="GO" id="GO:0047134">
    <property type="term" value="F:protein-disulfide reductase [NAD(P)H] activity"/>
    <property type="evidence" value="ECO:0007669"/>
    <property type="project" value="UniProtKB-UniRule"/>
</dbReference>
<keyword evidence="8 18" id="KW-0201">Cytochrome c-type biogenesis</keyword>
<feature type="transmembrane region" description="Helical" evidence="18">
    <location>
        <begin position="435"/>
        <end position="456"/>
    </location>
</feature>